<sequence length="164" mass="18218">MQKDIRELEKELSFQKRLWKTQRIGWITTGLLLLAAVLGLLGSGGPLNETELHSADGRVLVSYDRFIRFDAPGTLRIKLPAQGSIARLWLDKDYLNALDIQWITPGPLRVSADSSGLTYEFAPTAPGTSLPVEIKFQTQTVGSLQGRLRLEDGTILGFTQFSYP</sequence>
<dbReference type="Proteomes" id="UP001446205">
    <property type="component" value="Unassembled WGS sequence"/>
</dbReference>
<reference evidence="2 3" key="1">
    <citation type="submission" date="2024-04" db="EMBL/GenBank/DDBJ databases">
        <authorList>
            <person name="Abashina T."/>
            <person name="Shaikin A."/>
        </authorList>
    </citation>
    <scope>NUCLEOTIDE SEQUENCE [LARGE SCALE GENOMIC DNA]</scope>
    <source>
        <strain evidence="2 3">AAFK</strain>
    </source>
</reference>
<dbReference type="EMBL" id="JBBPCO010000011">
    <property type="protein sequence ID" value="MEK8090380.1"/>
    <property type="molecule type" value="Genomic_DNA"/>
</dbReference>
<protein>
    <recommendedName>
        <fullName evidence="4">DUF4968 domain-containing protein</fullName>
    </recommendedName>
</protein>
<evidence type="ECO:0008006" key="4">
    <source>
        <dbReference type="Google" id="ProtNLM"/>
    </source>
</evidence>
<keyword evidence="1" id="KW-1133">Transmembrane helix</keyword>
<comment type="caution">
    <text evidence="2">The sequence shown here is derived from an EMBL/GenBank/DDBJ whole genome shotgun (WGS) entry which is preliminary data.</text>
</comment>
<dbReference type="RefSeq" id="WP_341371435.1">
    <property type="nucleotide sequence ID" value="NZ_JBBPCO010000011.1"/>
</dbReference>
<keyword evidence="1" id="KW-0472">Membrane</keyword>
<keyword evidence="1" id="KW-0812">Transmembrane</keyword>
<feature type="transmembrane region" description="Helical" evidence="1">
    <location>
        <begin position="24"/>
        <end position="42"/>
    </location>
</feature>
<accession>A0ABU9DA23</accession>
<name>A0ABU9DA23_9PROT</name>
<evidence type="ECO:0000256" key="1">
    <source>
        <dbReference type="SAM" id="Phobius"/>
    </source>
</evidence>
<evidence type="ECO:0000313" key="2">
    <source>
        <dbReference type="EMBL" id="MEK8090380.1"/>
    </source>
</evidence>
<organism evidence="2 3">
    <name type="scientific">Thermithiobacillus plumbiphilus</name>
    <dbReference type="NCBI Taxonomy" id="1729899"/>
    <lineage>
        <taxon>Bacteria</taxon>
        <taxon>Pseudomonadati</taxon>
        <taxon>Pseudomonadota</taxon>
        <taxon>Acidithiobacillia</taxon>
        <taxon>Acidithiobacillales</taxon>
        <taxon>Thermithiobacillaceae</taxon>
        <taxon>Thermithiobacillus</taxon>
    </lineage>
</organism>
<keyword evidence="3" id="KW-1185">Reference proteome</keyword>
<proteinExistence type="predicted"/>
<gene>
    <name evidence="2" type="ORF">WOB96_11480</name>
</gene>
<evidence type="ECO:0000313" key="3">
    <source>
        <dbReference type="Proteomes" id="UP001446205"/>
    </source>
</evidence>